<reference evidence="2 3" key="1">
    <citation type="submission" date="2023-09" db="EMBL/GenBank/DDBJ databases">
        <title>Nesidiocoris tenuis whole genome shotgun sequence.</title>
        <authorList>
            <person name="Shibata T."/>
            <person name="Shimoda M."/>
            <person name="Kobayashi T."/>
            <person name="Uehara T."/>
        </authorList>
    </citation>
    <scope>NUCLEOTIDE SEQUENCE [LARGE SCALE GENOMIC DNA]</scope>
    <source>
        <strain evidence="2 3">Japan</strain>
    </source>
</reference>
<dbReference type="Proteomes" id="UP001307889">
    <property type="component" value="Chromosome 14"/>
</dbReference>
<proteinExistence type="predicted"/>
<keyword evidence="3" id="KW-1185">Reference proteome</keyword>
<dbReference type="EMBL" id="AP028922">
    <property type="protein sequence ID" value="BET02530.1"/>
    <property type="molecule type" value="Genomic_DNA"/>
</dbReference>
<name>A0ABN7BF91_9HEMI</name>
<gene>
    <name evidence="2" type="ORF">NTJ_15348</name>
</gene>
<feature type="signal peptide" evidence="1">
    <location>
        <begin position="1"/>
        <end position="25"/>
    </location>
</feature>
<sequence length="213" mass="23483">MYKSVFVFGLCSLLTGDSVVSGSGANDFVDYSIMLAKQKIQNLGLATIFLKRDALHNKDTDNPKLYDFTSIQRMGDVTVQHSSQPDLETIDLAVKIGLTNLVLQFDINWALSHGAARVHLEDNGVTVGIHIEYTKENCTMKLSKNEVKLRGMYVDVWGLTQIGDNAAKSQIRDAYNNQIGGLEGQGRDAIQKYFDSFASSQAICQLVKSIAID</sequence>
<evidence type="ECO:0008006" key="4">
    <source>
        <dbReference type="Google" id="ProtNLM"/>
    </source>
</evidence>
<keyword evidence="1" id="KW-0732">Signal</keyword>
<organism evidence="2 3">
    <name type="scientific">Nesidiocoris tenuis</name>
    <dbReference type="NCBI Taxonomy" id="355587"/>
    <lineage>
        <taxon>Eukaryota</taxon>
        <taxon>Metazoa</taxon>
        <taxon>Ecdysozoa</taxon>
        <taxon>Arthropoda</taxon>
        <taxon>Hexapoda</taxon>
        <taxon>Insecta</taxon>
        <taxon>Pterygota</taxon>
        <taxon>Neoptera</taxon>
        <taxon>Paraneoptera</taxon>
        <taxon>Hemiptera</taxon>
        <taxon>Heteroptera</taxon>
        <taxon>Panheteroptera</taxon>
        <taxon>Cimicomorpha</taxon>
        <taxon>Miridae</taxon>
        <taxon>Dicyphina</taxon>
        <taxon>Nesidiocoris</taxon>
    </lineage>
</organism>
<evidence type="ECO:0000313" key="2">
    <source>
        <dbReference type="EMBL" id="BET02530.1"/>
    </source>
</evidence>
<feature type="chain" id="PRO_5046254925" description="Lipid-binding serum glycoprotein N-terminal domain-containing protein" evidence="1">
    <location>
        <begin position="26"/>
        <end position="213"/>
    </location>
</feature>
<protein>
    <recommendedName>
        <fullName evidence="4">Lipid-binding serum glycoprotein N-terminal domain-containing protein</fullName>
    </recommendedName>
</protein>
<evidence type="ECO:0000313" key="3">
    <source>
        <dbReference type="Proteomes" id="UP001307889"/>
    </source>
</evidence>
<evidence type="ECO:0000256" key="1">
    <source>
        <dbReference type="SAM" id="SignalP"/>
    </source>
</evidence>
<accession>A0ABN7BF91</accession>